<dbReference type="SUPFAM" id="SSF51338">
    <property type="entry name" value="Composite domain of metallo-dependent hydrolases"/>
    <property type="match status" value="1"/>
</dbReference>
<evidence type="ECO:0000313" key="4">
    <source>
        <dbReference type="EMBL" id="NDY95446.1"/>
    </source>
</evidence>
<evidence type="ECO:0000313" key="5">
    <source>
        <dbReference type="Proteomes" id="UP000484885"/>
    </source>
</evidence>
<dbReference type="Pfam" id="PF07969">
    <property type="entry name" value="Amidohydro_3"/>
    <property type="match status" value="1"/>
</dbReference>
<dbReference type="InterPro" id="IPR051781">
    <property type="entry name" value="Metallo-dep_Hydrolase"/>
</dbReference>
<dbReference type="PANTHER" id="PTHR43135">
    <property type="entry name" value="ALPHA-D-RIBOSE 1-METHYLPHOSPHONATE 5-TRIPHOSPHATE DIPHOSPHATASE"/>
    <property type="match status" value="1"/>
</dbReference>
<dbReference type="SUPFAM" id="SSF51556">
    <property type="entry name" value="Metallo-dependent hydrolases"/>
    <property type="match status" value="1"/>
</dbReference>
<dbReference type="InterPro" id="IPR013108">
    <property type="entry name" value="Amidohydro_3"/>
</dbReference>
<feature type="chain" id="PRO_5032474449" evidence="2">
    <location>
        <begin position="19"/>
        <end position="535"/>
    </location>
</feature>
<dbReference type="InterPro" id="IPR032466">
    <property type="entry name" value="Metal_Hydrolase"/>
</dbReference>
<sequence>MRIALFLFALLAALNLPAAELRQPTPDVHALVGVRIVTAPGQVIESGSVIVRDGIIEAVGADASVPPDARVHEFPREDGQDPMVVYPGLIEPYLPIEFPEPEDDAVPPGRHALVQPDRRITASDWPEERIGELRQAGFTTALMAGDIGLLRGHGVITNTGDAGLGVNRLSSQFGQFVSFADRAEGRSFPNSLMGAVALVRQTMDDARWQAQARAAMQRNPAQSRPEWLEGLDDLRPALAGETPMVFESQDLLDTLRILEFIPPGDIDLAIVGHGAEYQRLDALAERPVRHILPLNFPEAPDIEQGQERDVSLEALRHWHQAPENPARILEAGIPMMVTSHGLSAPGQVYARLAVAIERGLDPDAALAAVTTEPARWLGLEDRAGRIRPGMMANLIVVEGDLLTENPAITEVWVDGQRHVLASLEPPAVDPAGTWDLVLGLGGMGDVEATLALEGAPTSMTGTLSVMGNDSPLNEVRVSGERVIATIDGGRFGGSGTISIRLDIDGERARGSGSGPFGEFSVRGQRSARPDDEEAI</sequence>
<organism evidence="4 5">
    <name type="scientific">Wenzhouxiangella limi</name>
    <dbReference type="NCBI Taxonomy" id="2707351"/>
    <lineage>
        <taxon>Bacteria</taxon>
        <taxon>Pseudomonadati</taxon>
        <taxon>Pseudomonadota</taxon>
        <taxon>Gammaproteobacteria</taxon>
        <taxon>Chromatiales</taxon>
        <taxon>Wenzhouxiangellaceae</taxon>
        <taxon>Wenzhouxiangella</taxon>
    </lineage>
</organism>
<keyword evidence="4" id="KW-0378">Hydrolase</keyword>
<dbReference type="RefSeq" id="WP_164210830.1">
    <property type="nucleotide sequence ID" value="NZ_JAAGSC010000039.1"/>
</dbReference>
<keyword evidence="2" id="KW-0732">Signal</keyword>
<dbReference type="EMBL" id="JAAGSC010000039">
    <property type="protein sequence ID" value="NDY95446.1"/>
    <property type="molecule type" value="Genomic_DNA"/>
</dbReference>
<name>A0A845V2G7_9GAMM</name>
<dbReference type="Gene3D" id="3.20.20.140">
    <property type="entry name" value="Metal-dependent hydrolases"/>
    <property type="match status" value="1"/>
</dbReference>
<keyword evidence="5" id="KW-1185">Reference proteome</keyword>
<accession>A0A845V2G7</accession>
<protein>
    <submittedName>
        <fullName evidence="4">Amidohydrolase family protein</fullName>
    </submittedName>
</protein>
<evidence type="ECO:0000256" key="2">
    <source>
        <dbReference type="SAM" id="SignalP"/>
    </source>
</evidence>
<feature type="region of interest" description="Disordered" evidence="1">
    <location>
        <begin position="506"/>
        <end position="535"/>
    </location>
</feature>
<gene>
    <name evidence="4" type="ORF">G3I74_06875</name>
</gene>
<reference evidence="4 5" key="1">
    <citation type="submission" date="2020-02" db="EMBL/GenBank/DDBJ databases">
        <authorList>
            <person name="Zhang X.-Y."/>
        </authorList>
    </citation>
    <scope>NUCLEOTIDE SEQUENCE [LARGE SCALE GENOMIC DNA]</scope>
    <source>
        <strain evidence="4 5">C33</strain>
    </source>
</reference>
<evidence type="ECO:0000259" key="3">
    <source>
        <dbReference type="Pfam" id="PF07969"/>
    </source>
</evidence>
<dbReference type="GO" id="GO:0016810">
    <property type="term" value="F:hydrolase activity, acting on carbon-nitrogen (but not peptide) bonds"/>
    <property type="evidence" value="ECO:0007669"/>
    <property type="project" value="InterPro"/>
</dbReference>
<feature type="domain" description="Amidohydrolase 3" evidence="3">
    <location>
        <begin position="355"/>
        <end position="417"/>
    </location>
</feature>
<dbReference type="PANTHER" id="PTHR43135:SF3">
    <property type="entry name" value="ALPHA-D-RIBOSE 1-METHYLPHOSPHONATE 5-TRIPHOSPHATE DIPHOSPHATASE"/>
    <property type="match status" value="1"/>
</dbReference>
<feature type="signal peptide" evidence="2">
    <location>
        <begin position="1"/>
        <end position="18"/>
    </location>
</feature>
<dbReference type="AlphaFoldDB" id="A0A845V2G7"/>
<dbReference type="InterPro" id="IPR011059">
    <property type="entry name" value="Metal-dep_hydrolase_composite"/>
</dbReference>
<dbReference type="Proteomes" id="UP000484885">
    <property type="component" value="Unassembled WGS sequence"/>
</dbReference>
<comment type="caution">
    <text evidence="4">The sequence shown here is derived from an EMBL/GenBank/DDBJ whole genome shotgun (WGS) entry which is preliminary data.</text>
</comment>
<evidence type="ECO:0000256" key="1">
    <source>
        <dbReference type="SAM" id="MobiDB-lite"/>
    </source>
</evidence>
<dbReference type="Gene3D" id="2.30.40.10">
    <property type="entry name" value="Urease, subunit C, domain 1"/>
    <property type="match status" value="1"/>
</dbReference>
<proteinExistence type="predicted"/>